<evidence type="ECO:0000256" key="7">
    <source>
        <dbReference type="SAM" id="Phobius"/>
    </source>
</evidence>
<organism evidence="9 10">
    <name type="scientific">Yanghanlia caeni</name>
    <dbReference type="NCBI Taxonomy" id="3064283"/>
    <lineage>
        <taxon>Bacteria</taxon>
        <taxon>Pseudomonadati</taxon>
        <taxon>Pseudomonadota</taxon>
        <taxon>Betaproteobacteria</taxon>
        <taxon>Burkholderiales</taxon>
        <taxon>Alcaligenaceae</taxon>
        <taxon>Yanghanlia</taxon>
    </lineage>
</organism>
<evidence type="ECO:0000256" key="4">
    <source>
        <dbReference type="ARBA" id="ARBA00022989"/>
    </source>
</evidence>
<keyword evidence="4 7" id="KW-1133">Transmembrane helix</keyword>
<dbReference type="Pfam" id="PF02690">
    <property type="entry name" value="Na_Pi_cotrans"/>
    <property type="match status" value="2"/>
</dbReference>
<dbReference type="SUPFAM" id="SSF109755">
    <property type="entry name" value="PhoU-like"/>
    <property type="match status" value="1"/>
</dbReference>
<feature type="transmembrane region" description="Helical" evidence="7">
    <location>
        <begin position="175"/>
        <end position="196"/>
    </location>
</feature>
<dbReference type="InterPro" id="IPR038078">
    <property type="entry name" value="PhoU-like_sf"/>
</dbReference>
<dbReference type="EMBL" id="JAUZQE010000008">
    <property type="protein sequence ID" value="MDR4125352.1"/>
    <property type="molecule type" value="Genomic_DNA"/>
</dbReference>
<evidence type="ECO:0000256" key="3">
    <source>
        <dbReference type="ARBA" id="ARBA00022692"/>
    </source>
</evidence>
<protein>
    <submittedName>
        <fullName evidence="9">Na/Pi cotransporter family protein</fullName>
    </submittedName>
</protein>
<dbReference type="RefSeq" id="WP_347286609.1">
    <property type="nucleotide sequence ID" value="NZ_JAUZQE010000008.1"/>
</dbReference>
<keyword evidence="5 7" id="KW-0472">Membrane</keyword>
<feature type="transmembrane region" description="Helical" evidence="7">
    <location>
        <begin position="246"/>
        <end position="264"/>
    </location>
</feature>
<evidence type="ECO:0000313" key="10">
    <source>
        <dbReference type="Proteomes" id="UP001232156"/>
    </source>
</evidence>
<dbReference type="NCBIfam" id="TIGR00704">
    <property type="entry name" value="NaPi_cotrn_rel"/>
    <property type="match status" value="1"/>
</dbReference>
<feature type="transmembrane region" description="Helical" evidence="7">
    <location>
        <begin position="108"/>
        <end position="124"/>
    </location>
</feature>
<name>A0ABU1D4P8_9BURK</name>
<dbReference type="InterPro" id="IPR026022">
    <property type="entry name" value="PhoU_dom"/>
</dbReference>
<reference evidence="9 10" key="1">
    <citation type="submission" date="2023-08" db="EMBL/GenBank/DDBJ databases">
        <title>Alcaligenaceae gen. nov., a novel taxon isolated from the sludge of Yixing Pesticide Factory.</title>
        <authorList>
            <person name="Ruan L."/>
        </authorList>
    </citation>
    <scope>NUCLEOTIDE SEQUENCE [LARGE SCALE GENOMIC DNA]</scope>
    <source>
        <strain evidence="9 10">LG-2</strain>
    </source>
</reference>
<dbReference type="InterPro" id="IPR004633">
    <property type="entry name" value="NaPi_cotrn-rel/YqeW-like"/>
</dbReference>
<feature type="transmembrane region" description="Helical" evidence="7">
    <location>
        <begin position="136"/>
        <end position="155"/>
    </location>
</feature>
<proteinExistence type="predicted"/>
<keyword evidence="2" id="KW-1003">Cell membrane</keyword>
<dbReference type="InterPro" id="IPR003841">
    <property type="entry name" value="Na/Pi_transpt"/>
</dbReference>
<evidence type="ECO:0000256" key="1">
    <source>
        <dbReference type="ARBA" id="ARBA00004651"/>
    </source>
</evidence>
<gene>
    <name evidence="9" type="ORF">Q8947_05050</name>
</gene>
<evidence type="ECO:0000259" key="8">
    <source>
        <dbReference type="Pfam" id="PF01895"/>
    </source>
</evidence>
<dbReference type="Proteomes" id="UP001232156">
    <property type="component" value="Unassembled WGS sequence"/>
</dbReference>
<evidence type="ECO:0000256" key="2">
    <source>
        <dbReference type="ARBA" id="ARBA00022475"/>
    </source>
</evidence>
<accession>A0ABU1D4P8</accession>
<evidence type="ECO:0000256" key="5">
    <source>
        <dbReference type="ARBA" id="ARBA00023136"/>
    </source>
</evidence>
<evidence type="ECO:0000313" key="9">
    <source>
        <dbReference type="EMBL" id="MDR4125352.1"/>
    </source>
</evidence>
<keyword evidence="3 7" id="KW-0812">Transmembrane</keyword>
<comment type="caution">
    <text evidence="9">The sequence shown here is derived from an EMBL/GenBank/DDBJ whole genome shotgun (WGS) entry which is preliminary data.</text>
</comment>
<evidence type="ECO:0000256" key="6">
    <source>
        <dbReference type="SAM" id="MobiDB-lite"/>
    </source>
</evidence>
<dbReference type="PANTHER" id="PTHR10010">
    <property type="entry name" value="SOLUTE CARRIER FAMILY 34 SODIUM PHOSPHATE , MEMBER 2-RELATED"/>
    <property type="match status" value="1"/>
</dbReference>
<feature type="transmembrane region" description="Helical" evidence="7">
    <location>
        <begin position="284"/>
        <end position="304"/>
    </location>
</feature>
<dbReference type="NCBIfam" id="NF037997">
    <property type="entry name" value="Na_Pi_symport"/>
    <property type="match status" value="1"/>
</dbReference>
<keyword evidence="10" id="KW-1185">Reference proteome</keyword>
<comment type="subcellular location">
    <subcellularLocation>
        <location evidence="1">Cell membrane</location>
        <topology evidence="1">Multi-pass membrane protein</topology>
    </subcellularLocation>
</comment>
<feature type="region of interest" description="Disordered" evidence="6">
    <location>
        <begin position="543"/>
        <end position="583"/>
    </location>
</feature>
<feature type="domain" description="PhoU" evidence="8">
    <location>
        <begin position="448"/>
        <end position="529"/>
    </location>
</feature>
<feature type="compositionally biased region" description="Polar residues" evidence="6">
    <location>
        <begin position="547"/>
        <end position="557"/>
    </location>
</feature>
<sequence>MGIKSLLDLVGGVALLLWGLHMVHSGIVRAFGPGIRRFLGGVLHKRLNAFLAGIGVTAIIQSSTATALMLTSFAASGLVALAPALAVMLGANVGTALIVQLLSFDSSAIAPILLIGGVLAFKRGNRTRVRDLGRAAIGLGLMLLSLHSLLDTLALAEHAPMARQLISALISEPLIAVLVGAVLAWAAHSSVAIVVLTMSLAASSLATPHEAFALVIGANLGTAVNPLLEGSGRLNPANRRLPVGNLINRMVGCVIFLPLLTPTVNLLSSLDPDPVRLIANFHMTFNIVMAVTFLFLLGPLAALLERWLPEVRPENDPSVPRYLDESVTDSPAMALTCATRETMRMADLVDSMLQSAMTAIMTNDRKLVTEVRQRDNAVDRLHEAIKLYVVKITHGSLDEAEGRRAMEILSLAINLEHIGDIIDKNLMELAGKKIKRQLQFSPEGAAELEELHRIVRENLNLATAVFLTADVKSARQLLEEKTRIRELEFSASENHMARLKEGLVASIETSSLHLDILRDLKRIHSHICATAYPALEAAGELRRSRLKTPSANPAQEQGSEKRGDDAELAPGSPARPKHHGYSG</sequence>
<feature type="domain" description="PhoU" evidence="8">
    <location>
        <begin position="343"/>
        <end position="422"/>
    </location>
</feature>
<dbReference type="Pfam" id="PF01895">
    <property type="entry name" value="PhoU"/>
    <property type="match status" value="2"/>
</dbReference>
<dbReference type="PANTHER" id="PTHR10010:SF46">
    <property type="entry name" value="SODIUM-DEPENDENT PHOSPHATE TRANSPORT PROTEIN 2B"/>
    <property type="match status" value="1"/>
</dbReference>
<dbReference type="Gene3D" id="1.20.58.220">
    <property type="entry name" value="Phosphate transport system protein phou homolog 2, domain 2"/>
    <property type="match status" value="1"/>
</dbReference>